<dbReference type="GO" id="GO:0000480">
    <property type="term" value="P:endonucleolytic cleavage in 5'-ETS of tricistronic rRNA transcript (SSU-rRNA, 5.8S rRNA, LSU-rRNA)"/>
    <property type="evidence" value="ECO:0007669"/>
    <property type="project" value="EnsemblFungi"/>
</dbReference>
<dbReference type="PROSITE" id="PS50082">
    <property type="entry name" value="WD_REPEATS_2"/>
    <property type="match status" value="9"/>
</dbReference>
<organism evidence="8 9">
    <name type="scientific">Neolecta irregularis (strain DAH-3)</name>
    <dbReference type="NCBI Taxonomy" id="1198029"/>
    <lineage>
        <taxon>Eukaryota</taxon>
        <taxon>Fungi</taxon>
        <taxon>Dikarya</taxon>
        <taxon>Ascomycota</taxon>
        <taxon>Taphrinomycotina</taxon>
        <taxon>Neolectales</taxon>
        <taxon>Neolectaceae</taxon>
        <taxon>Neolecta</taxon>
    </lineage>
</organism>
<dbReference type="PANTHER" id="PTHR19853">
    <property type="entry name" value="WD REPEAT CONTAINING PROTEIN 3 WDR3"/>
    <property type="match status" value="1"/>
</dbReference>
<dbReference type="InterPro" id="IPR020472">
    <property type="entry name" value="WD40_PAC1"/>
</dbReference>
<dbReference type="Pfam" id="PF04003">
    <property type="entry name" value="Utp12"/>
    <property type="match status" value="1"/>
</dbReference>
<dbReference type="GO" id="GO:0000447">
    <property type="term" value="P:endonucleolytic cleavage in ITS1 to separate SSU-rRNA from 5.8S rRNA and LSU-rRNA from tricistronic rRNA transcript (SSU-rRNA, 5.8S rRNA, LSU-rRNA)"/>
    <property type="evidence" value="ECO:0007669"/>
    <property type="project" value="EnsemblFungi"/>
</dbReference>
<feature type="repeat" description="WD" evidence="6">
    <location>
        <begin position="112"/>
        <end position="145"/>
    </location>
</feature>
<evidence type="ECO:0000256" key="4">
    <source>
        <dbReference type="ARBA" id="ARBA00023242"/>
    </source>
</evidence>
<feature type="repeat" description="WD" evidence="6">
    <location>
        <begin position="573"/>
        <end position="614"/>
    </location>
</feature>
<evidence type="ECO:0000256" key="2">
    <source>
        <dbReference type="ARBA" id="ARBA00022574"/>
    </source>
</evidence>
<comment type="caution">
    <text evidence="8">The sequence shown here is derived from an EMBL/GenBank/DDBJ whole genome shotgun (WGS) entry which is preliminary data.</text>
</comment>
<keyword evidence="4" id="KW-0539">Nucleus</keyword>
<evidence type="ECO:0000259" key="7">
    <source>
        <dbReference type="Pfam" id="PF04003"/>
    </source>
</evidence>
<dbReference type="FunFam" id="2.130.10.10:FF:000178">
    <property type="entry name" value="WD repeat domain 3"/>
    <property type="match status" value="1"/>
</dbReference>
<dbReference type="GO" id="GO:0000472">
    <property type="term" value="P:endonucleolytic cleavage to generate mature 5'-end of SSU-rRNA from (SSU-rRNA, 5.8S rRNA, LSU-rRNA)"/>
    <property type="evidence" value="ECO:0007669"/>
    <property type="project" value="EnsemblFungi"/>
</dbReference>
<dbReference type="OMA" id="MNIPLTC"/>
<dbReference type="Pfam" id="PF25173">
    <property type="entry name" value="Beta-prop_WDR3_1st"/>
    <property type="match status" value="1"/>
</dbReference>
<dbReference type="SUPFAM" id="SSF50978">
    <property type="entry name" value="WD40 repeat-like"/>
    <property type="match status" value="2"/>
</dbReference>
<keyword evidence="2 6" id="KW-0853">WD repeat</keyword>
<dbReference type="SMART" id="SM00320">
    <property type="entry name" value="WD40"/>
    <property type="match status" value="12"/>
</dbReference>
<dbReference type="InterPro" id="IPR036322">
    <property type="entry name" value="WD40_repeat_dom_sf"/>
</dbReference>
<gene>
    <name evidence="8" type="ORF">NEOLI_004394</name>
</gene>
<dbReference type="FunFam" id="2.130.10.10:FF:000157">
    <property type="entry name" value="WD repeat domain 3"/>
    <property type="match status" value="1"/>
</dbReference>
<dbReference type="EMBL" id="LXFE01002685">
    <property type="protein sequence ID" value="OLL22856.1"/>
    <property type="molecule type" value="Genomic_DNA"/>
</dbReference>
<feature type="repeat" description="WD" evidence="6">
    <location>
        <begin position="154"/>
        <end position="201"/>
    </location>
</feature>
<protein>
    <submittedName>
        <fullName evidence="8">Putative WD repeat-containing protein</fullName>
    </submittedName>
</protein>
<dbReference type="Proteomes" id="UP000186594">
    <property type="component" value="Unassembled WGS sequence"/>
</dbReference>
<comment type="subcellular location">
    <subcellularLocation>
        <location evidence="1">Nucleus</location>
        <location evidence="1">Nucleolus</location>
    </subcellularLocation>
</comment>
<feature type="repeat" description="WD" evidence="6">
    <location>
        <begin position="202"/>
        <end position="237"/>
    </location>
</feature>
<dbReference type="InterPro" id="IPR015943">
    <property type="entry name" value="WD40/YVTN_repeat-like_dom_sf"/>
</dbReference>
<evidence type="ECO:0000256" key="3">
    <source>
        <dbReference type="ARBA" id="ARBA00022737"/>
    </source>
</evidence>
<dbReference type="Pfam" id="PF25172">
    <property type="entry name" value="Beta-prop_WDR3_2nd"/>
    <property type="match status" value="1"/>
</dbReference>
<evidence type="ECO:0000313" key="9">
    <source>
        <dbReference type="Proteomes" id="UP000186594"/>
    </source>
</evidence>
<dbReference type="OrthoDB" id="407922at2759"/>
<dbReference type="InterPro" id="IPR007148">
    <property type="entry name" value="SSU_processome_Utp12"/>
</dbReference>
<evidence type="ECO:0000256" key="6">
    <source>
        <dbReference type="PROSITE-ProRule" id="PRU00221"/>
    </source>
</evidence>
<keyword evidence="9" id="KW-1185">Reference proteome</keyword>
<feature type="repeat" description="WD" evidence="6">
    <location>
        <begin position="256"/>
        <end position="297"/>
    </location>
</feature>
<evidence type="ECO:0000313" key="8">
    <source>
        <dbReference type="EMBL" id="OLL22856.1"/>
    </source>
</evidence>
<dbReference type="PANTHER" id="PTHR19853:SF0">
    <property type="entry name" value="WD REPEAT-CONTAINING PROTEIN 3"/>
    <property type="match status" value="1"/>
</dbReference>
<dbReference type="PRINTS" id="PR00320">
    <property type="entry name" value="GPROTEINBRPT"/>
</dbReference>
<dbReference type="AlphaFoldDB" id="A0A1U7LJL3"/>
<comment type="similarity">
    <text evidence="5">Belongs to the WD repeat WDR3/UTP12 family.</text>
</comment>
<dbReference type="PROSITE" id="PS50294">
    <property type="entry name" value="WD_REPEATS_REGION"/>
    <property type="match status" value="7"/>
</dbReference>
<dbReference type="GO" id="GO:0032040">
    <property type="term" value="C:small-subunit processome"/>
    <property type="evidence" value="ECO:0007669"/>
    <property type="project" value="EnsemblFungi"/>
</dbReference>
<dbReference type="GO" id="GO:0034511">
    <property type="term" value="F:U3 snoRNA binding"/>
    <property type="evidence" value="ECO:0007669"/>
    <property type="project" value="EnsemblFungi"/>
</dbReference>
<feature type="repeat" description="WD" evidence="6">
    <location>
        <begin position="483"/>
        <end position="517"/>
    </location>
</feature>
<dbReference type="STRING" id="1198029.A0A1U7LJL3"/>
<feature type="repeat" description="WD" evidence="6">
    <location>
        <begin position="658"/>
        <end position="690"/>
    </location>
</feature>
<sequence length="928" mass="104296">MVKSYLRYESATVFGLITSSQSNSVYASDRISSTNKKAVGGWAIVPALEQIIVWDVKKGEEVMRFSEVDCKAEVTQIARNPAQSNVFAVGYSDGTIRLWSTETKGSDPIVTFNGHRSAVTALCFDENGTQLVSGSKDTDLIVWDIISETGVCRLRGHRDQITGLAFIKVGEKMDQMSIIVSCGKDSFLKLWDLETRHCTETHIAHRGEVWAMDVRSNYEQLATAGPDGEIKIWNVRSAMSDDPNFKRLTSGESIIYRRNKDRATTLKFHPAGYFLACHGHEKAVEIWKIRNEKEKEKAISRKKKRRKEKEGSTNEVISLDIDDVFIPYAIVRTPAKVRSISWGFGAPDKSGFIQVIRTSPSSNLTLKFLATLTNNSLEIYTVPSVNKKPGPADYAKPHCLELPGHRSDIRAICLSSDDEMLASAANGSLKIWNLKTGSCIRTLDCSYALCCTFLPGNKYVVVGTKAGLLEIFDVPSSTLSETIEAHEGALWSLQLHPDNRTLATGSADKTVKSWSIDGLAKSPVNPIARKTLKVTDDVLYVRYSPDANLLAVSLLDSTVKVFYSDTMKFFLSLYGHKLPVLAMDISPDSKLLATVSADKNVKLWGLDFGDCHKSIFAHQDSIMAVTFDRDGGRNFFTAGKDKMIKYWDGDKFENIMKMDGHHGEIWALAISRNGAKLVSASHDRSIRVWERTDEQIFLEEEREKELEELYEAALTTNLENDEDMTQERVEAVPARKQTIETLMAGERIMEAIDLGVVDLKLMADYLGQKSKRPNMAPPARDPIFRALEDISAERYVLNVVEKIKASAMEDALLVLPFEKVIQMLTFIDLWSAKQWNNSLVCRLLFFLLKTHHDQIVANKVMRPMLDSVRANLRAALQAQKDTIGYNIAALQYIRREWESTHTKAFVDEVEHRKEEERGRKKRTFPTVS</sequence>
<dbReference type="CDD" id="cd00200">
    <property type="entry name" value="WD40"/>
    <property type="match status" value="2"/>
</dbReference>
<keyword evidence="3" id="KW-0677">Repeat</keyword>
<reference evidence="8 9" key="1">
    <citation type="submission" date="2016-04" db="EMBL/GenBank/DDBJ databases">
        <title>Evolutionary innovation and constraint leading to complex multicellularity in the Ascomycota.</title>
        <authorList>
            <person name="Cisse O."/>
            <person name="Nguyen A."/>
            <person name="Hewitt D.A."/>
            <person name="Jedd G."/>
            <person name="Stajich J.E."/>
        </authorList>
    </citation>
    <scope>NUCLEOTIDE SEQUENCE [LARGE SCALE GENOMIC DNA]</scope>
    <source>
        <strain evidence="8 9">DAH-3</strain>
    </source>
</reference>
<dbReference type="GO" id="GO:0034388">
    <property type="term" value="C:Pwp2p-containing subcomplex of 90S preribosome"/>
    <property type="evidence" value="ECO:0007669"/>
    <property type="project" value="EnsemblFungi"/>
</dbReference>
<feature type="repeat" description="WD" evidence="6">
    <location>
        <begin position="615"/>
        <end position="648"/>
    </location>
</feature>
<dbReference type="PROSITE" id="PS00678">
    <property type="entry name" value="WD_REPEATS_1"/>
    <property type="match status" value="4"/>
</dbReference>
<dbReference type="Gene3D" id="2.130.10.10">
    <property type="entry name" value="YVTN repeat-like/Quinoprotein amine dehydrogenase"/>
    <property type="match status" value="4"/>
</dbReference>
<accession>A0A1U7LJL3</accession>
<name>A0A1U7LJL3_NEOID</name>
<dbReference type="InterPro" id="IPR019775">
    <property type="entry name" value="WD40_repeat_CS"/>
</dbReference>
<proteinExistence type="inferred from homology"/>
<dbReference type="InterPro" id="IPR001680">
    <property type="entry name" value="WD40_rpt"/>
</dbReference>
<feature type="domain" description="Small-subunit processome Utp12" evidence="7">
    <location>
        <begin position="793"/>
        <end position="894"/>
    </location>
</feature>
<dbReference type="InterPro" id="IPR051570">
    <property type="entry name" value="TBC1_cilium_biogenesis"/>
</dbReference>
<feature type="repeat" description="WD" evidence="6">
    <location>
        <begin position="402"/>
        <end position="442"/>
    </location>
</feature>
<evidence type="ECO:0000256" key="5">
    <source>
        <dbReference type="ARBA" id="ARBA00038229"/>
    </source>
</evidence>
<evidence type="ECO:0000256" key="1">
    <source>
        <dbReference type="ARBA" id="ARBA00004604"/>
    </source>
</evidence>